<dbReference type="Gene3D" id="3.60.21.10">
    <property type="match status" value="1"/>
</dbReference>
<dbReference type="NCBIfam" id="TIGR00282">
    <property type="entry name" value="TIGR00282 family metallophosphoesterase"/>
    <property type="match status" value="1"/>
</dbReference>
<dbReference type="InterPro" id="IPR005235">
    <property type="entry name" value="YmdB-like"/>
</dbReference>
<dbReference type="SUPFAM" id="SSF56300">
    <property type="entry name" value="Metallo-dependent phosphatases"/>
    <property type="match status" value="1"/>
</dbReference>
<dbReference type="PANTHER" id="PTHR36303">
    <property type="entry name" value="2',3'-CYCLIC-NUCLEOTIDE 2'-PHOSPHODIESTERASE"/>
    <property type="match status" value="1"/>
</dbReference>
<name>A0ABT2Y5K6_9MOLU</name>
<sequence>MMRILFIGDIYGEPGRRILMDNLDQLKSDYKPNIIIVNAENSANNGRGITQRFYKELMAAGVHCVTMGNHVWGQNDLVEYIDDSHIVRPLNFPKAPGKGYDIIKYNQQTVLVINALGRTFMNANLESPFFEIDKVLESEKADFTFVDFHAEATSEKVALGHYLDGRVDAVVGTHTHIPTADNRVLPKGTLYITDVGMTGPLDGIIGVDRDIVVNRFLYGYSPANVVANTKNQLNAVIMDLKKKTIERIHIED</sequence>
<proteinExistence type="predicted"/>
<protein>
    <submittedName>
        <fullName evidence="1">TIGR00282 family metallophosphoesterase</fullName>
    </submittedName>
</protein>
<dbReference type="PANTHER" id="PTHR36303:SF1">
    <property type="entry name" value="2',3'-CYCLIC-NUCLEOTIDE 2'-PHOSPHODIESTERASE"/>
    <property type="match status" value="1"/>
</dbReference>
<keyword evidence="2" id="KW-1185">Reference proteome</keyword>
<organism evidence="1 2">
    <name type="scientific">Paracholeplasma manati</name>
    <dbReference type="NCBI Taxonomy" id="591373"/>
    <lineage>
        <taxon>Bacteria</taxon>
        <taxon>Bacillati</taxon>
        <taxon>Mycoplasmatota</taxon>
        <taxon>Mollicutes</taxon>
        <taxon>Acholeplasmatales</taxon>
        <taxon>Acholeplasmataceae</taxon>
        <taxon>Paracholeplasma</taxon>
    </lineage>
</organism>
<dbReference type="EMBL" id="JAOVQM010000002">
    <property type="protein sequence ID" value="MCV2232029.1"/>
    <property type="molecule type" value="Genomic_DNA"/>
</dbReference>
<reference evidence="1" key="1">
    <citation type="submission" date="2022-09" db="EMBL/GenBank/DDBJ databases">
        <title>Novel Mycoplasma species identified in domestic and wild animals.</title>
        <authorList>
            <person name="Volokhov D.V."/>
            <person name="Furtak V.A."/>
            <person name="Zagorodnyaya T.A."/>
        </authorList>
    </citation>
    <scope>NUCLEOTIDE SEQUENCE</scope>
    <source>
        <strain evidence="1">Oakley</strain>
    </source>
</reference>
<accession>A0ABT2Y5K6</accession>
<dbReference type="Pfam" id="PF13277">
    <property type="entry name" value="YmdB"/>
    <property type="match status" value="1"/>
</dbReference>
<evidence type="ECO:0000313" key="1">
    <source>
        <dbReference type="EMBL" id="MCV2232029.1"/>
    </source>
</evidence>
<dbReference type="InterPro" id="IPR029052">
    <property type="entry name" value="Metallo-depent_PP-like"/>
</dbReference>
<comment type="caution">
    <text evidence="1">The sequence shown here is derived from an EMBL/GenBank/DDBJ whole genome shotgun (WGS) entry which is preliminary data.</text>
</comment>
<evidence type="ECO:0000313" key="2">
    <source>
        <dbReference type="Proteomes" id="UP001177160"/>
    </source>
</evidence>
<dbReference type="PIRSF" id="PIRSF004789">
    <property type="entry name" value="DR1281"/>
    <property type="match status" value="1"/>
</dbReference>
<gene>
    <name evidence="1" type="ORF">N7548_04220</name>
</gene>
<dbReference type="Proteomes" id="UP001177160">
    <property type="component" value="Unassembled WGS sequence"/>
</dbReference>
<dbReference type="RefSeq" id="WP_263608191.1">
    <property type="nucleotide sequence ID" value="NZ_JAOVQM010000002.1"/>
</dbReference>